<evidence type="ECO:0000256" key="5">
    <source>
        <dbReference type="SAM" id="Phobius"/>
    </source>
</evidence>
<keyword evidence="3 5" id="KW-1133">Transmembrane helix</keyword>
<organism evidence="6 7">
    <name type="scientific">Brevibacillus laterosporus</name>
    <name type="common">Bacillus laterosporus</name>
    <dbReference type="NCBI Taxonomy" id="1465"/>
    <lineage>
        <taxon>Bacteria</taxon>
        <taxon>Bacillati</taxon>
        <taxon>Bacillota</taxon>
        <taxon>Bacilli</taxon>
        <taxon>Bacillales</taxon>
        <taxon>Paenibacillaceae</taxon>
        <taxon>Brevibacillus</taxon>
    </lineage>
</organism>
<evidence type="ECO:0000256" key="2">
    <source>
        <dbReference type="ARBA" id="ARBA00022692"/>
    </source>
</evidence>
<evidence type="ECO:0000256" key="3">
    <source>
        <dbReference type="ARBA" id="ARBA00022989"/>
    </source>
</evidence>
<dbReference type="Pfam" id="PF04140">
    <property type="entry name" value="ICMT"/>
    <property type="match status" value="1"/>
</dbReference>
<protein>
    <submittedName>
        <fullName evidence="6">Isoprenylcysteine carboxylmethyltransferase family protein</fullName>
    </submittedName>
</protein>
<proteinExistence type="predicted"/>
<feature type="transmembrane region" description="Helical" evidence="5">
    <location>
        <begin position="45"/>
        <end position="66"/>
    </location>
</feature>
<dbReference type="PANTHER" id="PTHR43847:SF1">
    <property type="entry name" value="BLL3993 PROTEIN"/>
    <property type="match status" value="1"/>
</dbReference>
<evidence type="ECO:0000313" key="7">
    <source>
        <dbReference type="Proteomes" id="UP001077662"/>
    </source>
</evidence>
<feature type="transmembrane region" description="Helical" evidence="5">
    <location>
        <begin position="6"/>
        <end position="24"/>
    </location>
</feature>
<dbReference type="InterPro" id="IPR007269">
    <property type="entry name" value="ICMT_MeTrfase"/>
</dbReference>
<dbReference type="Gene3D" id="1.20.120.1630">
    <property type="match status" value="1"/>
</dbReference>
<dbReference type="RefSeq" id="WP_258433023.1">
    <property type="nucleotide sequence ID" value="NZ_JANSGW010000005.1"/>
</dbReference>
<gene>
    <name evidence="6" type="ORF">O0554_04985</name>
</gene>
<name>A0AAP3DE95_BRELA</name>
<comment type="subcellular location">
    <subcellularLocation>
        <location evidence="1">Membrane</location>
        <topology evidence="1">Multi-pass membrane protein</topology>
    </subcellularLocation>
</comment>
<reference evidence="6" key="1">
    <citation type="submission" date="2022-09" db="EMBL/GenBank/DDBJ databases">
        <title>Genome analysis and characterization of larvicidal activity of Brevibacillus strains.</title>
        <authorList>
            <person name="Patrusheva E.V."/>
            <person name="Izotova A.O."/>
            <person name="Toshchakov S.V."/>
            <person name="Sineoky S.P."/>
        </authorList>
    </citation>
    <scope>NUCLEOTIDE SEQUENCE</scope>
    <source>
        <strain evidence="6">VKPM_B-13247</strain>
    </source>
</reference>
<dbReference type="EMBL" id="JAPTNE010000005">
    <property type="protein sequence ID" value="MCZ0806276.1"/>
    <property type="molecule type" value="Genomic_DNA"/>
</dbReference>
<dbReference type="GO" id="GO:0004671">
    <property type="term" value="F:protein C-terminal S-isoprenylcysteine carboxyl O-methyltransferase activity"/>
    <property type="evidence" value="ECO:0007669"/>
    <property type="project" value="InterPro"/>
</dbReference>
<dbReference type="Proteomes" id="UP001077662">
    <property type="component" value="Unassembled WGS sequence"/>
</dbReference>
<feature type="transmembrane region" description="Helical" evidence="5">
    <location>
        <begin position="72"/>
        <end position="89"/>
    </location>
</feature>
<evidence type="ECO:0000256" key="4">
    <source>
        <dbReference type="ARBA" id="ARBA00023136"/>
    </source>
</evidence>
<comment type="caution">
    <text evidence="6">The sequence shown here is derived from an EMBL/GenBank/DDBJ whole genome shotgun (WGS) entry which is preliminary data.</text>
</comment>
<dbReference type="InterPro" id="IPR052527">
    <property type="entry name" value="Metal_cation-efflux_comp"/>
</dbReference>
<evidence type="ECO:0000313" key="6">
    <source>
        <dbReference type="EMBL" id="MCZ0806276.1"/>
    </source>
</evidence>
<sequence>MVTVFMLVLVIVIFQRCIELVIARRNARYMKEAGGYEVAAGHYKWIVSLHVGFFISLIGEVLLRVSTDSIPFYFWPFCVFCLAQLLRIWSIRSLGHFWNTRIFVLDGKKPIVRGPYRYIRHPNYLVVFIEVGMLPLTFGAWKTALIFTVANAMIVSVRISAEEQALQKAYKYEAWMKEKGRFFPVRKQRE</sequence>
<keyword evidence="2 5" id="KW-0812">Transmembrane</keyword>
<dbReference type="PANTHER" id="PTHR43847">
    <property type="entry name" value="BLL3993 PROTEIN"/>
    <property type="match status" value="1"/>
</dbReference>
<dbReference type="GO" id="GO:0016020">
    <property type="term" value="C:membrane"/>
    <property type="evidence" value="ECO:0007669"/>
    <property type="project" value="UniProtKB-SubCell"/>
</dbReference>
<keyword evidence="4 5" id="KW-0472">Membrane</keyword>
<feature type="transmembrane region" description="Helical" evidence="5">
    <location>
        <begin position="118"/>
        <end position="138"/>
    </location>
</feature>
<accession>A0AAP3DE95</accession>
<evidence type="ECO:0000256" key="1">
    <source>
        <dbReference type="ARBA" id="ARBA00004141"/>
    </source>
</evidence>
<dbReference type="AlphaFoldDB" id="A0AAP3DE95"/>